<gene>
    <name evidence="1" type="ORF">KSB_31650</name>
</gene>
<name>A0ABQ3UPT2_9CHLR</name>
<proteinExistence type="predicted"/>
<protein>
    <submittedName>
        <fullName evidence="1">Uncharacterized protein</fullName>
    </submittedName>
</protein>
<accession>A0ABQ3UPT2</accession>
<dbReference type="EMBL" id="BNJG01000001">
    <property type="protein sequence ID" value="GHO54690.1"/>
    <property type="molecule type" value="Genomic_DNA"/>
</dbReference>
<organism evidence="1 2">
    <name type="scientific">Ktedonobacter robiniae</name>
    <dbReference type="NCBI Taxonomy" id="2778365"/>
    <lineage>
        <taxon>Bacteria</taxon>
        <taxon>Bacillati</taxon>
        <taxon>Chloroflexota</taxon>
        <taxon>Ktedonobacteria</taxon>
        <taxon>Ktedonobacterales</taxon>
        <taxon>Ktedonobacteraceae</taxon>
        <taxon>Ktedonobacter</taxon>
    </lineage>
</organism>
<evidence type="ECO:0000313" key="2">
    <source>
        <dbReference type="Proteomes" id="UP000654345"/>
    </source>
</evidence>
<comment type="caution">
    <text evidence="1">The sequence shown here is derived from an EMBL/GenBank/DDBJ whole genome shotgun (WGS) entry which is preliminary data.</text>
</comment>
<dbReference type="Proteomes" id="UP000654345">
    <property type="component" value="Unassembled WGS sequence"/>
</dbReference>
<evidence type="ECO:0000313" key="1">
    <source>
        <dbReference type="EMBL" id="GHO54690.1"/>
    </source>
</evidence>
<reference evidence="1 2" key="1">
    <citation type="journal article" date="2021" name="Int. J. Syst. Evol. Microbiol.">
        <title>Reticulibacter mediterranei gen. nov., sp. nov., within the new family Reticulibacteraceae fam. nov., and Ktedonospora formicarum gen. nov., sp. nov., Ktedonobacter robiniae sp. nov., Dictyobacter formicarum sp. nov. and Dictyobacter arantiisoli sp. nov., belonging to the class Ktedonobacteria.</title>
        <authorList>
            <person name="Yabe S."/>
            <person name="Zheng Y."/>
            <person name="Wang C.M."/>
            <person name="Sakai Y."/>
            <person name="Abe K."/>
            <person name="Yokota A."/>
            <person name="Donadio S."/>
            <person name="Cavaletti L."/>
            <person name="Monciardini P."/>
        </authorList>
    </citation>
    <scope>NUCLEOTIDE SEQUENCE [LARGE SCALE GENOMIC DNA]</scope>
    <source>
        <strain evidence="1 2">SOSP1-30</strain>
    </source>
</reference>
<keyword evidence="2" id="KW-1185">Reference proteome</keyword>
<sequence length="154" mass="18364">MLSELSQIVFENDGSLRDIFVLNTSEQDWQIMLNFLRQSSYPFEFTIDGTPQELPDSVKTIFDLRQEHSTQLCIDRQELVINSFFFTEEEIDFDIHPRDINTGDKVERLLEFMRTISKLLNKEIILTPQMSETNPWYRFNPVTENEIWYLCEVI</sequence>